<name>Q0RXL3_RHOJR</name>
<geneLocation type="plasmid" evidence="1 2">
    <name>pRHL1</name>
</geneLocation>
<protein>
    <submittedName>
        <fullName evidence="1">Uncharacterized protein</fullName>
    </submittedName>
</protein>
<dbReference type="EMBL" id="CP000432">
    <property type="protein sequence ID" value="ABG99973.1"/>
    <property type="molecule type" value="Genomic_DNA"/>
</dbReference>
<dbReference type="AlphaFoldDB" id="Q0RXL3"/>
<accession>Q0RXL3</accession>
<proteinExistence type="predicted"/>
<evidence type="ECO:0000313" key="2">
    <source>
        <dbReference type="Proteomes" id="UP000008710"/>
    </source>
</evidence>
<evidence type="ECO:0000313" key="1">
    <source>
        <dbReference type="EMBL" id="ABG99973.1"/>
    </source>
</evidence>
<organism evidence="1 2">
    <name type="scientific">Rhodococcus jostii (strain RHA1)</name>
    <dbReference type="NCBI Taxonomy" id="101510"/>
    <lineage>
        <taxon>Bacteria</taxon>
        <taxon>Bacillati</taxon>
        <taxon>Actinomycetota</taxon>
        <taxon>Actinomycetes</taxon>
        <taxon>Mycobacteriales</taxon>
        <taxon>Nocardiaceae</taxon>
        <taxon>Rhodococcus</taxon>
    </lineage>
</organism>
<dbReference type="HOGENOM" id="CLU_2540360_0_0_11"/>
<keyword evidence="1" id="KW-0614">Plasmid</keyword>
<dbReference type="Proteomes" id="UP000008710">
    <property type="component" value="Plasmid pRHL1"/>
</dbReference>
<sequence length="83" mass="9245">MIFIGDTCAEDPSRCAPDIWRQSSGWRAGYHPKVGRYPGTARDVGHSSLGPLPDQNRPFAADSEQVKAIKVPDTAHQNRIWWA</sequence>
<reference evidence="2" key="1">
    <citation type="journal article" date="2006" name="Proc. Natl. Acad. Sci. U.S.A.">
        <title>The complete genome of Rhodococcus sp. RHA1 provides insights into a catabolic powerhouse.</title>
        <authorList>
            <person name="McLeod M.P."/>
            <person name="Warren R.L."/>
            <person name="Hsiao W.W.L."/>
            <person name="Araki N."/>
            <person name="Myhre M."/>
            <person name="Fernandes C."/>
            <person name="Miyazawa D."/>
            <person name="Wong W."/>
            <person name="Lillquist A.L."/>
            <person name="Wang D."/>
            <person name="Dosanjh M."/>
            <person name="Hara H."/>
            <person name="Petrescu A."/>
            <person name="Morin R.D."/>
            <person name="Yang G."/>
            <person name="Stott J.M."/>
            <person name="Schein J.E."/>
            <person name="Shin H."/>
            <person name="Smailus D."/>
            <person name="Siddiqui A.S."/>
            <person name="Marra M.A."/>
            <person name="Jones S.J.M."/>
            <person name="Holt R."/>
            <person name="Brinkman F.S.L."/>
            <person name="Miyauchi K."/>
            <person name="Fukuda M."/>
            <person name="Davies J.E."/>
            <person name="Mohn W.W."/>
            <person name="Eltis L.D."/>
        </authorList>
    </citation>
    <scope>NUCLEOTIDE SEQUENCE [LARGE SCALE GENOMIC DNA]</scope>
    <source>
        <strain evidence="2">RHA1</strain>
    </source>
</reference>
<dbReference type="KEGG" id="rha:RHA1_ro08929"/>
<gene>
    <name evidence="1" type="ordered locus">RHA1_ro08929</name>
</gene>